<accession>A0ABD4TIP1</accession>
<evidence type="ECO:0000256" key="3">
    <source>
        <dbReference type="SAM" id="MobiDB-lite"/>
    </source>
</evidence>
<dbReference type="Gene3D" id="3.40.50.300">
    <property type="entry name" value="P-loop containing nucleotide triphosphate hydrolases"/>
    <property type="match status" value="1"/>
</dbReference>
<feature type="domain" description="AAA+ ATPase" evidence="4">
    <location>
        <begin position="27"/>
        <end position="205"/>
    </location>
</feature>
<evidence type="ECO:0000259" key="4">
    <source>
        <dbReference type="SMART" id="SM00382"/>
    </source>
</evidence>
<dbReference type="InterPro" id="IPR003593">
    <property type="entry name" value="AAA+_ATPase"/>
</dbReference>
<dbReference type="Pfam" id="PF01656">
    <property type="entry name" value="CbiA"/>
    <property type="match status" value="1"/>
</dbReference>
<dbReference type="Proteomes" id="UP001524383">
    <property type="component" value="Unassembled WGS sequence"/>
</dbReference>
<keyword evidence="6" id="KW-1185">Reference proteome</keyword>
<feature type="compositionally biased region" description="Basic residues" evidence="3">
    <location>
        <begin position="1"/>
        <end position="17"/>
    </location>
</feature>
<comment type="caution">
    <text evidence="5">The sequence shown here is derived from an EMBL/GenBank/DDBJ whole genome shotgun (WGS) entry which is preliminary data.</text>
</comment>
<name>A0ABD4TIP1_9EURY</name>
<dbReference type="SMART" id="SM00382">
    <property type="entry name" value="AAA"/>
    <property type="match status" value="1"/>
</dbReference>
<evidence type="ECO:0000256" key="2">
    <source>
        <dbReference type="ARBA" id="ARBA00022840"/>
    </source>
</evidence>
<sequence>MRRRGKHLASERKKRIPQKSGKQQPLSGLRVIVTGKGGVGKTTFTALLAGELRERGLSVLAIDADPQEDLSYSLGFSQSEITPVTKNRAYLEEKVGGRGIINLNPDLSDIVTRCGTRRADGIGLLVMGTVDSAGGGCLCPENTIIRSIARQVRVKDGEAILMDTPAGLEHFGRGLGRGFSHLIAVSEPTAQALRTACRTAELAGELGIQNRFLAINKIRNEEDFQISREILGDTDLFAEVFHLPYDEGLTRQKELTALAAGEKRPLTEAIAGIATLLLKK</sequence>
<reference evidence="5 6" key="1">
    <citation type="submission" date="2019-08" db="EMBL/GenBank/DDBJ databases">
        <authorList>
            <person name="Chen S.-C."/>
            <person name="Lai M.-C."/>
            <person name="You Y.-T."/>
        </authorList>
    </citation>
    <scope>NUCLEOTIDE SEQUENCE [LARGE SCALE GENOMIC DNA]</scope>
    <source>
        <strain evidence="5 6">P2F9704a</strain>
    </source>
</reference>
<keyword evidence="2" id="KW-0067">ATP-binding</keyword>
<dbReference type="PANTHER" id="PTHR43384:SF6">
    <property type="entry name" value="SEPTUM SITE-DETERMINING PROTEIN MIND HOMOLOG, CHLOROPLASTIC"/>
    <property type="match status" value="1"/>
</dbReference>
<proteinExistence type="predicted"/>
<dbReference type="SUPFAM" id="SSF52540">
    <property type="entry name" value="P-loop containing nucleoside triphosphate hydrolases"/>
    <property type="match status" value="1"/>
</dbReference>
<dbReference type="InterPro" id="IPR002586">
    <property type="entry name" value="CobQ/CobB/MinD/ParA_Nub-bd_dom"/>
</dbReference>
<gene>
    <name evidence="5" type="ORF">FTO68_06115</name>
</gene>
<feature type="region of interest" description="Disordered" evidence="3">
    <location>
        <begin position="1"/>
        <end position="27"/>
    </location>
</feature>
<dbReference type="AlphaFoldDB" id="A0ABD4TIP1"/>
<dbReference type="GO" id="GO:0005524">
    <property type="term" value="F:ATP binding"/>
    <property type="evidence" value="ECO:0007669"/>
    <property type="project" value="UniProtKB-KW"/>
</dbReference>
<protein>
    <submittedName>
        <fullName evidence="5">AAA family ATPase</fullName>
    </submittedName>
</protein>
<evidence type="ECO:0000313" key="6">
    <source>
        <dbReference type="Proteomes" id="UP001524383"/>
    </source>
</evidence>
<dbReference type="InterPro" id="IPR027417">
    <property type="entry name" value="P-loop_NTPase"/>
</dbReference>
<dbReference type="EMBL" id="VOTZ01000011">
    <property type="protein sequence ID" value="MCQ1538561.1"/>
    <property type="molecule type" value="Genomic_DNA"/>
</dbReference>
<dbReference type="InterPro" id="IPR050625">
    <property type="entry name" value="ParA/MinD_ATPase"/>
</dbReference>
<evidence type="ECO:0000256" key="1">
    <source>
        <dbReference type="ARBA" id="ARBA00022741"/>
    </source>
</evidence>
<evidence type="ECO:0000313" key="5">
    <source>
        <dbReference type="EMBL" id="MCQ1538561.1"/>
    </source>
</evidence>
<organism evidence="5 6">
    <name type="scientific">Methanocalculus taiwanensis</name>
    <dbReference type="NCBI Taxonomy" id="106207"/>
    <lineage>
        <taxon>Archaea</taxon>
        <taxon>Methanobacteriati</taxon>
        <taxon>Methanobacteriota</taxon>
        <taxon>Stenosarchaea group</taxon>
        <taxon>Methanomicrobia</taxon>
        <taxon>Methanomicrobiales</taxon>
        <taxon>Methanocalculaceae</taxon>
        <taxon>Methanocalculus</taxon>
    </lineage>
</organism>
<dbReference type="PANTHER" id="PTHR43384">
    <property type="entry name" value="SEPTUM SITE-DETERMINING PROTEIN MIND HOMOLOG, CHLOROPLASTIC-RELATED"/>
    <property type="match status" value="1"/>
</dbReference>
<keyword evidence="1" id="KW-0547">Nucleotide-binding</keyword>